<gene>
    <name evidence="1" type="ORF">L1987_00849</name>
</gene>
<proteinExistence type="predicted"/>
<dbReference type="Proteomes" id="UP001056120">
    <property type="component" value="Linkage Group LG01"/>
</dbReference>
<sequence length="108" mass="11930">MEIQARAIPPLLKGNYVLGAAGTANPPITNEVIKDPATTNGYQISNQLDLDEANCSLFCHPDKEEQHAVNVQDDSSDDEDDVEFVLPSGEVYENDEQETEEHVVIGMW</sequence>
<organism evidence="1 2">
    <name type="scientific">Smallanthus sonchifolius</name>
    <dbReference type="NCBI Taxonomy" id="185202"/>
    <lineage>
        <taxon>Eukaryota</taxon>
        <taxon>Viridiplantae</taxon>
        <taxon>Streptophyta</taxon>
        <taxon>Embryophyta</taxon>
        <taxon>Tracheophyta</taxon>
        <taxon>Spermatophyta</taxon>
        <taxon>Magnoliopsida</taxon>
        <taxon>eudicotyledons</taxon>
        <taxon>Gunneridae</taxon>
        <taxon>Pentapetalae</taxon>
        <taxon>asterids</taxon>
        <taxon>campanulids</taxon>
        <taxon>Asterales</taxon>
        <taxon>Asteraceae</taxon>
        <taxon>Asteroideae</taxon>
        <taxon>Heliantheae alliance</taxon>
        <taxon>Millerieae</taxon>
        <taxon>Smallanthus</taxon>
    </lineage>
</organism>
<protein>
    <submittedName>
        <fullName evidence="1">Uncharacterized protein</fullName>
    </submittedName>
</protein>
<dbReference type="EMBL" id="CM042018">
    <property type="protein sequence ID" value="KAI3826793.1"/>
    <property type="molecule type" value="Genomic_DNA"/>
</dbReference>
<comment type="caution">
    <text evidence="1">The sequence shown here is derived from an EMBL/GenBank/DDBJ whole genome shotgun (WGS) entry which is preliminary data.</text>
</comment>
<accession>A0ACB9K3H5</accession>
<evidence type="ECO:0000313" key="1">
    <source>
        <dbReference type="EMBL" id="KAI3826793.1"/>
    </source>
</evidence>
<name>A0ACB9K3H5_9ASTR</name>
<keyword evidence="2" id="KW-1185">Reference proteome</keyword>
<evidence type="ECO:0000313" key="2">
    <source>
        <dbReference type="Proteomes" id="UP001056120"/>
    </source>
</evidence>
<reference evidence="1 2" key="2">
    <citation type="journal article" date="2022" name="Mol. Ecol. Resour.">
        <title>The genomes of chicory, endive, great burdock and yacon provide insights into Asteraceae paleo-polyploidization history and plant inulin production.</title>
        <authorList>
            <person name="Fan W."/>
            <person name="Wang S."/>
            <person name="Wang H."/>
            <person name="Wang A."/>
            <person name="Jiang F."/>
            <person name="Liu H."/>
            <person name="Zhao H."/>
            <person name="Xu D."/>
            <person name="Zhang Y."/>
        </authorList>
    </citation>
    <scope>NUCLEOTIDE SEQUENCE [LARGE SCALE GENOMIC DNA]</scope>
    <source>
        <strain evidence="2">cv. Yunnan</strain>
        <tissue evidence="1">Leaves</tissue>
    </source>
</reference>
<reference evidence="2" key="1">
    <citation type="journal article" date="2022" name="Mol. Ecol. Resour.">
        <title>The genomes of chicory, endive, great burdock and yacon provide insights into Asteraceae palaeo-polyploidization history and plant inulin production.</title>
        <authorList>
            <person name="Fan W."/>
            <person name="Wang S."/>
            <person name="Wang H."/>
            <person name="Wang A."/>
            <person name="Jiang F."/>
            <person name="Liu H."/>
            <person name="Zhao H."/>
            <person name="Xu D."/>
            <person name="Zhang Y."/>
        </authorList>
    </citation>
    <scope>NUCLEOTIDE SEQUENCE [LARGE SCALE GENOMIC DNA]</scope>
    <source>
        <strain evidence="2">cv. Yunnan</strain>
    </source>
</reference>